<dbReference type="GO" id="GO:0005634">
    <property type="term" value="C:nucleus"/>
    <property type="evidence" value="ECO:0007669"/>
    <property type="project" value="TreeGrafter"/>
</dbReference>
<dbReference type="GO" id="GO:0045944">
    <property type="term" value="P:positive regulation of transcription by RNA polymerase II"/>
    <property type="evidence" value="ECO:0007669"/>
    <property type="project" value="TreeGrafter"/>
</dbReference>
<dbReference type="InterPro" id="IPR054471">
    <property type="entry name" value="GPIID_WHD"/>
</dbReference>
<dbReference type="Pfam" id="PF24883">
    <property type="entry name" value="NPHP3_N"/>
    <property type="match status" value="1"/>
</dbReference>
<dbReference type="Gene3D" id="1.25.40.20">
    <property type="entry name" value="Ankyrin repeat-containing domain"/>
    <property type="match status" value="5"/>
</dbReference>
<evidence type="ECO:0000313" key="7">
    <source>
        <dbReference type="Proteomes" id="UP000002499"/>
    </source>
</evidence>
<dbReference type="GO" id="GO:0009116">
    <property type="term" value="P:nucleoside metabolic process"/>
    <property type="evidence" value="ECO:0007669"/>
    <property type="project" value="InterPro"/>
</dbReference>
<feature type="domain" description="GPI inositol-deacylase winged helix" evidence="4">
    <location>
        <begin position="612"/>
        <end position="690"/>
    </location>
</feature>
<dbReference type="InterPro" id="IPR050663">
    <property type="entry name" value="Ankyrin-SOCS_Box"/>
</dbReference>
<evidence type="ECO:0000256" key="1">
    <source>
        <dbReference type="ARBA" id="ARBA00022737"/>
    </source>
</evidence>
<dbReference type="Pfam" id="PF12796">
    <property type="entry name" value="Ank_2"/>
    <property type="match status" value="2"/>
</dbReference>
<dbReference type="SMART" id="SM00248">
    <property type="entry name" value="ANK"/>
    <property type="match status" value="10"/>
</dbReference>
<reference evidence="6 7" key="1">
    <citation type="journal article" date="2011" name="PLoS Genet.">
        <title>Genome sequencing and comparative transcriptomics of the model entomopathogenic fungi Metarhizium anisopliae and M. acridum.</title>
        <authorList>
            <person name="Gao Q."/>
            <person name="Jin K."/>
            <person name="Ying S.H."/>
            <person name="Zhang Y."/>
            <person name="Xiao G."/>
            <person name="Shang Y."/>
            <person name="Duan Z."/>
            <person name="Hu X."/>
            <person name="Xie X.Q."/>
            <person name="Zhou G."/>
            <person name="Peng G."/>
            <person name="Luo Z."/>
            <person name="Huang W."/>
            <person name="Wang B."/>
            <person name="Fang W."/>
            <person name="Wang S."/>
            <person name="Zhong Y."/>
            <person name="Ma L.J."/>
            <person name="St Leger R.J."/>
            <person name="Zhao G.P."/>
            <person name="Pei Y."/>
            <person name="Feng M.G."/>
            <person name="Xia Y."/>
            <person name="Wang C."/>
        </authorList>
    </citation>
    <scope>NUCLEOTIDE SEQUENCE [LARGE SCALE GENOMIC DNA]</scope>
    <source>
        <strain evidence="6 7">CQMa 102</strain>
    </source>
</reference>
<sequence length="1168" mass="129384">METRPANRDDFRVAIICALLCEYNAVSLLFDKFYDLESDLYGRAIGDQNAYTTGRIGPVDAVIVRLSGMGKVIAAGTAASLRSSFPRLELALLTGICGGVPHGSSNEILLGDVILARTVVQYDFGREYHDGFVAKTTVDEGLGRPTKAISNYLSAIQSRPLIKNIKERTVAHLRELQETAVAESWSATYQYPGIEKDKLFEPTHLHKHQSGCEDCKNPDKSCHKARRQSCKDLECDLHCQLVKRPRLDTHCKKHGSAPMDPSVFFGCIGSGDKVMRSGHLRDIIAEKHELLAFEMEGAGVWDEIPCIIVKSVCDYADSHKNNEWQDYAAATAAAATRALLERYPRTDMTRFNACRDALSLRDLAVDLETLKSTKGKRTKGTCEWIKDHEKYQSWVGGDSPFLWISGGPVMGKTMLSIFLTKELKKHTQKTKDMELLFYFCDHQDENRNSAVAVLRSLVHQLVTKRPRLMKNISEYFEGEQKTQTTVSCAETLWMSSKRFRLAIISRKVDGLGACCQVRLDLDNSEHVSNDITKFISTRVEELNKVDDFASIREQVQTTLLNGANGTFLWVSSVITELLKANTRIDILQTLEKTPPGLDAAYSGTLKKIKVSQRSMVSKILRWVVMAVRPLTLKELAAAAQVECIASMSIDDVVRYDITLCEPMLKVLKVDEEKEVVDLVHQSARDYLLRPMSGNDKPFEFHINIGEAHSELLGRCLDYIERSDLRHGPLDTFNSSVLQKSPLLDYATLFWPEHAKLSSTYADEHLRLSRPLFQKRSALRENWCEAYLAKKGCFNASTPLPPAPPLLHLICHFGIELLARKILSRYKIVAFVRANMLDQVGFGPLIYAACEGHETLVRLLLEKGAYVHARDDNEDMMPLSVAARHGHKAIVELLLEKNADINAGEKDGSTALMLAAIHGHDTVMELLLENKADMNAKDIHGRTALLHAVIAEEENMVALLLAHNADPDMRDKNGKTALLIAAESGEEAVVKLLLDYNADVSAKDEYGNTALLVATFAANYKLVQLLLAHGADANVKDRNGNTALLIAADNGDVASIKLLLGHNACVHATDGHYSTALIRAARAGHDTTVELLLENGACINAMDDYGSTALIQAALKVHDTTVKLLLVKGADATAKDWMGGSALELAAKRGHEDIVKLLRERLSKSTIVT</sequence>
<dbReference type="Pfam" id="PF22939">
    <property type="entry name" value="WHD_GPIID"/>
    <property type="match status" value="1"/>
</dbReference>
<feature type="domain" description="Nephrocystin 3-like N-terminal" evidence="5">
    <location>
        <begin position="380"/>
        <end position="493"/>
    </location>
</feature>
<feature type="repeat" description="ANK" evidence="3">
    <location>
        <begin position="1104"/>
        <end position="1136"/>
    </location>
</feature>
<dbReference type="InterPro" id="IPR056884">
    <property type="entry name" value="NPHP3-like_N"/>
</dbReference>
<feature type="repeat" description="ANK" evidence="3">
    <location>
        <begin position="1071"/>
        <end position="1103"/>
    </location>
</feature>
<name>E9DSJ1_METAQ</name>
<feature type="repeat" description="ANK" evidence="3">
    <location>
        <begin position="1038"/>
        <end position="1070"/>
    </location>
</feature>
<proteinExistence type="predicted"/>
<organism evidence="7">
    <name type="scientific">Metarhizium acridum (strain CQMa 102)</name>
    <dbReference type="NCBI Taxonomy" id="655827"/>
    <lineage>
        <taxon>Eukaryota</taxon>
        <taxon>Fungi</taxon>
        <taxon>Dikarya</taxon>
        <taxon>Ascomycota</taxon>
        <taxon>Pezizomycotina</taxon>
        <taxon>Sordariomycetes</taxon>
        <taxon>Hypocreomycetidae</taxon>
        <taxon>Hypocreales</taxon>
        <taxon>Clavicipitaceae</taxon>
        <taxon>Metarhizium</taxon>
    </lineage>
</organism>
<dbReference type="SUPFAM" id="SSF53167">
    <property type="entry name" value="Purine and uridine phosphorylases"/>
    <property type="match status" value="1"/>
</dbReference>
<dbReference type="OrthoDB" id="20872at2759"/>
<dbReference type="InParanoid" id="E9DSJ1"/>
<evidence type="ECO:0000259" key="4">
    <source>
        <dbReference type="Pfam" id="PF22939"/>
    </source>
</evidence>
<dbReference type="OMA" id="NQACANE"/>
<dbReference type="PRINTS" id="PR01415">
    <property type="entry name" value="ANKYRIN"/>
</dbReference>
<keyword evidence="7" id="KW-1185">Reference proteome</keyword>
<dbReference type="InterPro" id="IPR036770">
    <property type="entry name" value="Ankyrin_rpt-contain_sf"/>
</dbReference>
<feature type="repeat" description="ANK" evidence="3">
    <location>
        <begin position="906"/>
        <end position="938"/>
    </location>
</feature>
<dbReference type="PANTHER" id="PTHR24193">
    <property type="entry name" value="ANKYRIN REPEAT PROTEIN"/>
    <property type="match status" value="1"/>
</dbReference>
<dbReference type="InterPro" id="IPR035994">
    <property type="entry name" value="Nucleoside_phosphorylase_sf"/>
</dbReference>
<dbReference type="Proteomes" id="UP000002499">
    <property type="component" value="Unassembled WGS sequence"/>
</dbReference>
<dbReference type="Gene3D" id="3.40.50.1580">
    <property type="entry name" value="Nucleoside phosphorylase domain"/>
    <property type="match status" value="1"/>
</dbReference>
<dbReference type="GO" id="GO:0003824">
    <property type="term" value="F:catalytic activity"/>
    <property type="evidence" value="ECO:0007669"/>
    <property type="project" value="InterPro"/>
</dbReference>
<protein>
    <submittedName>
        <fullName evidence="6">NACHT and Ankyrin domain protein</fullName>
    </submittedName>
</protein>
<dbReference type="Pfam" id="PF00023">
    <property type="entry name" value="Ank"/>
    <property type="match status" value="2"/>
</dbReference>
<feature type="repeat" description="ANK" evidence="3">
    <location>
        <begin position="972"/>
        <end position="1004"/>
    </location>
</feature>
<accession>E9DSJ1</accession>
<evidence type="ECO:0000256" key="2">
    <source>
        <dbReference type="ARBA" id="ARBA00023043"/>
    </source>
</evidence>
<evidence type="ECO:0000256" key="3">
    <source>
        <dbReference type="PROSITE-ProRule" id="PRU00023"/>
    </source>
</evidence>
<gene>
    <name evidence="6" type="ORF">MAC_00589</name>
</gene>
<evidence type="ECO:0000313" key="6">
    <source>
        <dbReference type="EMBL" id="EFY93351.1"/>
    </source>
</evidence>
<keyword evidence="2 3" id="KW-0040">ANK repeat</keyword>
<keyword evidence="1" id="KW-0677">Repeat</keyword>
<feature type="repeat" description="ANK" evidence="3">
    <location>
        <begin position="1005"/>
        <end position="1037"/>
    </location>
</feature>
<feature type="repeat" description="ANK" evidence="3">
    <location>
        <begin position="873"/>
        <end position="905"/>
    </location>
</feature>
<dbReference type="InterPro" id="IPR002110">
    <property type="entry name" value="Ankyrin_rpt"/>
</dbReference>
<dbReference type="PANTHER" id="PTHR24193:SF121">
    <property type="entry name" value="ADA2A-CONTAINING COMPLEX COMPONENT 3, ISOFORM D"/>
    <property type="match status" value="1"/>
</dbReference>
<feature type="repeat" description="ANK" evidence="3">
    <location>
        <begin position="939"/>
        <end position="971"/>
    </location>
</feature>
<dbReference type="SUPFAM" id="SSF48403">
    <property type="entry name" value="Ankyrin repeat"/>
    <property type="match status" value="1"/>
</dbReference>
<evidence type="ECO:0000259" key="5">
    <source>
        <dbReference type="Pfam" id="PF24883"/>
    </source>
</evidence>
<dbReference type="GO" id="GO:0000976">
    <property type="term" value="F:transcription cis-regulatory region binding"/>
    <property type="evidence" value="ECO:0007669"/>
    <property type="project" value="TreeGrafter"/>
</dbReference>
<dbReference type="PROSITE" id="PS50088">
    <property type="entry name" value="ANK_REPEAT"/>
    <property type="match status" value="9"/>
</dbReference>
<dbReference type="HOGENOM" id="CLU_000288_34_2_1"/>
<dbReference type="eggNOG" id="KOG0504">
    <property type="taxonomic scope" value="Eukaryota"/>
</dbReference>
<feature type="repeat" description="ANK" evidence="3">
    <location>
        <begin position="839"/>
        <end position="871"/>
    </location>
</feature>
<dbReference type="EMBL" id="GL698471">
    <property type="protein sequence ID" value="EFY93351.1"/>
    <property type="molecule type" value="Genomic_DNA"/>
</dbReference>
<dbReference type="AlphaFoldDB" id="E9DSJ1"/>
<dbReference type="PROSITE" id="PS50297">
    <property type="entry name" value="ANK_REP_REGION"/>
    <property type="match status" value="9"/>
</dbReference>